<keyword evidence="14" id="KW-1185">Reference proteome</keyword>
<comment type="caution">
    <text evidence="13">The sequence shown here is derived from an EMBL/GenBank/DDBJ whole genome shotgun (WGS) entry which is preliminary data.</text>
</comment>
<evidence type="ECO:0000256" key="8">
    <source>
        <dbReference type="ARBA" id="ARBA00022691"/>
    </source>
</evidence>
<dbReference type="Pfam" id="PF01135">
    <property type="entry name" value="PCMT"/>
    <property type="match status" value="1"/>
</dbReference>
<accession>A0ABN3PQ92</accession>
<proteinExistence type="inferred from homology"/>
<dbReference type="SUPFAM" id="SSF53335">
    <property type="entry name" value="S-adenosyl-L-methionine-dependent methyltransferases"/>
    <property type="match status" value="1"/>
</dbReference>
<dbReference type="Proteomes" id="UP001501447">
    <property type="component" value="Unassembled WGS sequence"/>
</dbReference>
<keyword evidence="5" id="KW-0963">Cytoplasm</keyword>
<dbReference type="InterPro" id="IPR029063">
    <property type="entry name" value="SAM-dependent_MTases_sf"/>
</dbReference>
<evidence type="ECO:0000256" key="9">
    <source>
        <dbReference type="ARBA" id="ARBA00030757"/>
    </source>
</evidence>
<evidence type="ECO:0000313" key="13">
    <source>
        <dbReference type="EMBL" id="GAA2597344.1"/>
    </source>
</evidence>
<evidence type="ECO:0000256" key="11">
    <source>
        <dbReference type="ARBA" id="ARBA00031350"/>
    </source>
</evidence>
<reference evidence="13 14" key="1">
    <citation type="journal article" date="2019" name="Int. J. Syst. Evol. Microbiol.">
        <title>The Global Catalogue of Microorganisms (GCM) 10K type strain sequencing project: providing services to taxonomists for standard genome sequencing and annotation.</title>
        <authorList>
            <consortium name="The Broad Institute Genomics Platform"/>
            <consortium name="The Broad Institute Genome Sequencing Center for Infectious Disease"/>
            <person name="Wu L."/>
            <person name="Ma J."/>
        </authorList>
    </citation>
    <scope>NUCLEOTIDE SEQUENCE [LARGE SCALE GENOMIC DNA]</scope>
    <source>
        <strain evidence="13 14">JCM 16373</strain>
    </source>
</reference>
<keyword evidence="8" id="KW-0949">S-adenosyl-L-methionine</keyword>
<dbReference type="CDD" id="cd02440">
    <property type="entry name" value="AdoMet_MTases"/>
    <property type="match status" value="1"/>
</dbReference>
<dbReference type="GO" id="GO:0008168">
    <property type="term" value="F:methyltransferase activity"/>
    <property type="evidence" value="ECO:0007669"/>
    <property type="project" value="UniProtKB-KW"/>
</dbReference>
<keyword evidence="6 13" id="KW-0489">Methyltransferase</keyword>
<evidence type="ECO:0000256" key="1">
    <source>
        <dbReference type="ARBA" id="ARBA00004496"/>
    </source>
</evidence>
<sequence>MAGPADLVREIEAGGFLTDPEWRAAFEEVPRELFVPYYYAPGPGGDYERLWCDDPDPGRRARWRQGVYRDQPLATRIRDGRLVSSSSQPSLMARMLRYLEVGAGMDVLEIGTGPGYNAALLSHRLGDAHVTTVDLDPDITEAARGHLAAAGYRPRVVTGDGAQGCRAHAPYDRIIATCTVPSVPSAWLSQSAPGALVLTPLATGLLSLRVEGDGAAEGRFRSTPAFFVPLRGAPVRGVTSHGAQGGGGAYACRMPGGVPRDAQQSEEFHFLLVLSEGQLDPADAYTLWRETGHPVRERYGVSVRAGRQWAWLDDPEGPHTWPLPGTQETGGGTVERPGA</sequence>
<organism evidence="13 14">
    <name type="scientific">Streptomyces axinellae</name>
    <dbReference type="NCBI Taxonomy" id="552788"/>
    <lineage>
        <taxon>Bacteria</taxon>
        <taxon>Bacillati</taxon>
        <taxon>Actinomycetota</taxon>
        <taxon>Actinomycetes</taxon>
        <taxon>Kitasatosporales</taxon>
        <taxon>Streptomycetaceae</taxon>
        <taxon>Streptomyces</taxon>
    </lineage>
</organism>
<evidence type="ECO:0000256" key="7">
    <source>
        <dbReference type="ARBA" id="ARBA00022679"/>
    </source>
</evidence>
<dbReference type="PANTHER" id="PTHR11579:SF0">
    <property type="entry name" value="PROTEIN-L-ISOASPARTATE(D-ASPARTATE) O-METHYLTRANSFERASE"/>
    <property type="match status" value="1"/>
</dbReference>
<dbReference type="GO" id="GO:0032259">
    <property type="term" value="P:methylation"/>
    <property type="evidence" value="ECO:0007669"/>
    <property type="project" value="UniProtKB-KW"/>
</dbReference>
<keyword evidence="7" id="KW-0808">Transferase</keyword>
<protein>
    <recommendedName>
        <fullName evidence="4">Protein-L-isoaspartate O-methyltransferase</fullName>
        <ecNumber evidence="3">2.1.1.77</ecNumber>
    </recommendedName>
    <alternativeName>
        <fullName evidence="11">L-isoaspartyl protein carboxyl methyltransferase</fullName>
    </alternativeName>
    <alternativeName>
        <fullName evidence="9">Protein L-isoaspartyl methyltransferase</fullName>
    </alternativeName>
    <alternativeName>
        <fullName evidence="10">Protein-beta-aspartate methyltransferase</fullName>
    </alternativeName>
</protein>
<dbReference type="EC" id="2.1.1.77" evidence="3"/>
<evidence type="ECO:0000256" key="12">
    <source>
        <dbReference type="SAM" id="MobiDB-lite"/>
    </source>
</evidence>
<gene>
    <name evidence="13" type="ORF">GCM10009863_08520</name>
</gene>
<dbReference type="EMBL" id="BAAARJ010000002">
    <property type="protein sequence ID" value="GAA2597344.1"/>
    <property type="molecule type" value="Genomic_DNA"/>
</dbReference>
<evidence type="ECO:0000313" key="14">
    <source>
        <dbReference type="Proteomes" id="UP001501447"/>
    </source>
</evidence>
<dbReference type="PANTHER" id="PTHR11579">
    <property type="entry name" value="PROTEIN-L-ISOASPARTATE O-METHYLTRANSFERASE"/>
    <property type="match status" value="1"/>
</dbReference>
<evidence type="ECO:0000256" key="2">
    <source>
        <dbReference type="ARBA" id="ARBA00005369"/>
    </source>
</evidence>
<dbReference type="Gene3D" id="3.40.50.150">
    <property type="entry name" value="Vaccinia Virus protein VP39"/>
    <property type="match status" value="1"/>
</dbReference>
<evidence type="ECO:0000256" key="6">
    <source>
        <dbReference type="ARBA" id="ARBA00022603"/>
    </source>
</evidence>
<comment type="similarity">
    <text evidence="2">Belongs to the methyltransferase superfamily. L-isoaspartyl/D-aspartyl protein methyltransferase family.</text>
</comment>
<evidence type="ECO:0000256" key="3">
    <source>
        <dbReference type="ARBA" id="ARBA00011890"/>
    </source>
</evidence>
<evidence type="ECO:0000256" key="4">
    <source>
        <dbReference type="ARBA" id="ARBA00013346"/>
    </source>
</evidence>
<name>A0ABN3PQ92_9ACTN</name>
<dbReference type="RefSeq" id="WP_344562213.1">
    <property type="nucleotide sequence ID" value="NZ_BAAARJ010000002.1"/>
</dbReference>
<evidence type="ECO:0000256" key="5">
    <source>
        <dbReference type="ARBA" id="ARBA00022490"/>
    </source>
</evidence>
<evidence type="ECO:0000256" key="10">
    <source>
        <dbReference type="ARBA" id="ARBA00031323"/>
    </source>
</evidence>
<feature type="region of interest" description="Disordered" evidence="12">
    <location>
        <begin position="315"/>
        <end position="339"/>
    </location>
</feature>
<comment type="subcellular location">
    <subcellularLocation>
        <location evidence="1">Cytoplasm</location>
    </subcellularLocation>
</comment>
<dbReference type="InterPro" id="IPR000682">
    <property type="entry name" value="PCMT"/>
</dbReference>